<name>A0A941CZH6_9CAUL</name>
<evidence type="ECO:0000256" key="10">
    <source>
        <dbReference type="PIRSR" id="PIRSR617512-1"/>
    </source>
</evidence>
<evidence type="ECO:0000256" key="13">
    <source>
        <dbReference type="PIRSR" id="PIRSR617512-4"/>
    </source>
</evidence>
<evidence type="ECO:0000256" key="11">
    <source>
        <dbReference type="PIRSR" id="PIRSR617512-2"/>
    </source>
</evidence>
<feature type="binding site" description="axial binding residue" evidence="12">
    <location>
        <position position="627"/>
    </location>
    <ligand>
        <name>heme c</name>
        <dbReference type="ChEBI" id="CHEBI:61717"/>
    </ligand>
    <ligandPart>
        <name>Fe</name>
        <dbReference type="ChEBI" id="CHEBI:18248"/>
    </ligandPart>
</feature>
<keyword evidence="6 11" id="KW-0634">PQQ</keyword>
<feature type="binding site" evidence="11">
    <location>
        <position position="134"/>
    </location>
    <ligand>
        <name>pyrroloquinoline quinone</name>
        <dbReference type="ChEBI" id="CHEBI:58442"/>
    </ligand>
</feature>
<dbReference type="GO" id="GO:0030288">
    <property type="term" value="C:outer membrane-bounded periplasmic space"/>
    <property type="evidence" value="ECO:0007669"/>
    <property type="project" value="InterPro"/>
</dbReference>
<feature type="binding site" evidence="11">
    <location>
        <begin position="409"/>
        <end position="410"/>
    </location>
    <ligand>
        <name>pyrroloquinoline quinone</name>
        <dbReference type="ChEBI" id="CHEBI:58442"/>
    </ligand>
</feature>
<dbReference type="PROSITE" id="PS00364">
    <property type="entry name" value="BACTERIAL_PQQ_2"/>
    <property type="match status" value="1"/>
</dbReference>
<comment type="similarity">
    <text evidence="1">Belongs to the bacterial PQQ dehydrogenase family.</text>
</comment>
<feature type="domain" description="Cytochrome c" evidence="15">
    <location>
        <begin position="610"/>
        <end position="688"/>
    </location>
</feature>
<evidence type="ECO:0000256" key="1">
    <source>
        <dbReference type="ARBA" id="ARBA00008156"/>
    </source>
</evidence>
<accession>A0A941CZH6</accession>
<evidence type="ECO:0000256" key="5">
    <source>
        <dbReference type="ARBA" id="ARBA00022837"/>
    </source>
</evidence>
<feature type="binding site" evidence="12">
    <location>
        <position position="322"/>
    </location>
    <ligand>
        <name>Ca(2+)</name>
        <dbReference type="ChEBI" id="CHEBI:29108"/>
    </ligand>
</feature>
<feature type="chain" id="PRO_5037122150" evidence="14">
    <location>
        <begin position="19"/>
        <end position="704"/>
    </location>
</feature>
<feature type="binding site" evidence="11">
    <location>
        <begin position="194"/>
        <end position="195"/>
    </location>
    <ligand>
        <name>pyrroloquinoline quinone</name>
        <dbReference type="ChEBI" id="CHEBI:58442"/>
    </ligand>
</feature>
<evidence type="ECO:0000256" key="12">
    <source>
        <dbReference type="PIRSR" id="PIRSR617512-3"/>
    </source>
</evidence>
<dbReference type="InterPro" id="IPR002372">
    <property type="entry name" value="PQQ_rpt_dom"/>
</dbReference>
<sequence>MKLAKFAVALAFAALVTACGPTKPGNVDAKRLTAASGNGDWMSVGRTYDEQRFSPLTKIDTKNVGTLGLAWYHEFDTDRGQEATPVVVDGVMYTTTAWSKVYAFDAKTGEQKWAFDPKVDGSKGFDACCDVVNRGVAVWKGRVYFGTLDGRLIALDAATGKPVWSTQTTDNSQPYTITGAPRIIKDKVMIGNGGAEYGVRGYLSAYDAGTGKMAWRFYTTPNAKGEPDGAASDKIMKEKAGATWFGEGWKETGGGGTVWDSMAYDPDLDILYVGVGNGSPWNRLKRSDGKGDNLFLSSILALKPDTGAYVWHYQTTPGESWDYTATQHIILADLTVGGAPRKVLMQAPKNGFFYVLDRATGELLSANNYIPVTWATGIDPKTGRPIENPAARYEKAPSLQFPGPLGGHNWHPMSFSPKTGLVYIPAQLDPFAYTNEKDYKHRQGAWNLGTDFLANAFPSDKAALAGLKSMFKGQLIAWDPVAGKARWTVQHPYFWNAGIMSTAGGLVFQGDGVGEFVAYDAANGTKLWSYKTENGVVAAPSTYEIDGQQYVALMVGYGGGAPVSASAVLRDRPRLPGRLMVFKLGGKAVAKPYDIPVVPNLDLAGVTSAGDVKAGFALFHNNCQVCHGPSASGAFLPDLKKSQMLLSADAFKSVVIDGALKANGMASFARFLTPKDAEDIRAYVITEARSAQAGVPPAKTQGVK</sequence>
<evidence type="ECO:0000313" key="16">
    <source>
        <dbReference type="EMBL" id="MBR7618429.1"/>
    </source>
</evidence>
<gene>
    <name evidence="16" type="ORF">JKL49_03425</name>
</gene>
<dbReference type="InterPro" id="IPR001479">
    <property type="entry name" value="Quinoprotein_DH_CS"/>
</dbReference>
<keyword evidence="8 12" id="KW-0408">Iron</keyword>
<feature type="binding site" description="covalent" evidence="11">
    <location>
        <position position="626"/>
    </location>
    <ligand>
        <name>heme c</name>
        <dbReference type="ChEBI" id="CHEBI:61717"/>
    </ligand>
</feature>
<feature type="binding site" description="axial binding residue" evidence="12">
    <location>
        <position position="665"/>
    </location>
    <ligand>
        <name>heme c</name>
        <dbReference type="ChEBI" id="CHEBI:61717"/>
    </ligand>
    <ligandPart>
        <name>Fe</name>
        <dbReference type="ChEBI" id="CHEBI:18248"/>
    </ligandPart>
</feature>
<dbReference type="SUPFAM" id="SSF50998">
    <property type="entry name" value="Quinoprotein alcohol dehydrogenase-like"/>
    <property type="match status" value="1"/>
</dbReference>
<feature type="binding site" evidence="11">
    <location>
        <position position="178"/>
    </location>
    <ligand>
        <name>pyrroloquinoline quinone</name>
        <dbReference type="ChEBI" id="CHEBI:58442"/>
    </ligand>
</feature>
<keyword evidence="9 13" id="KW-1015">Disulfide bond</keyword>
<keyword evidence="7" id="KW-0560">Oxidoreductase</keyword>
<dbReference type="Proteomes" id="UP000622580">
    <property type="component" value="Unassembled WGS sequence"/>
</dbReference>
<dbReference type="InterPro" id="IPR017512">
    <property type="entry name" value="PQQ_MeOH/EtOH_DH"/>
</dbReference>
<dbReference type="InterPro" id="IPR018391">
    <property type="entry name" value="PQQ_b-propeller_rpt"/>
</dbReference>
<dbReference type="NCBIfam" id="TIGR03075">
    <property type="entry name" value="PQQ_enz_alc_DH"/>
    <property type="match status" value="1"/>
</dbReference>
<feature type="active site" description="Proton acceptor" evidence="10">
    <location>
        <position position="322"/>
    </location>
</feature>
<dbReference type="GO" id="GO:0020037">
    <property type="term" value="F:heme binding"/>
    <property type="evidence" value="ECO:0007669"/>
    <property type="project" value="InterPro"/>
</dbReference>
<keyword evidence="4 14" id="KW-0732">Signal</keyword>
<feature type="binding site" evidence="11">
    <location>
        <position position="349"/>
    </location>
    <ligand>
        <name>pyrroloquinoline quinone</name>
        <dbReference type="ChEBI" id="CHEBI:58442"/>
    </ligand>
</feature>
<dbReference type="AlphaFoldDB" id="A0A941CZH6"/>
<feature type="binding site" evidence="12">
    <location>
        <position position="277"/>
    </location>
    <ligand>
        <name>Ca(2+)</name>
        <dbReference type="ChEBI" id="CHEBI:29108"/>
    </ligand>
</feature>
<feature type="binding site" evidence="11">
    <location>
        <position position="82"/>
    </location>
    <ligand>
        <name>pyrroloquinoline quinone</name>
        <dbReference type="ChEBI" id="CHEBI:58442"/>
    </ligand>
</feature>
<evidence type="ECO:0000256" key="6">
    <source>
        <dbReference type="ARBA" id="ARBA00022891"/>
    </source>
</evidence>
<feature type="binding site" evidence="11">
    <location>
        <position position="257"/>
    </location>
    <ligand>
        <name>pyrroloquinoline quinone</name>
        <dbReference type="ChEBI" id="CHEBI:58442"/>
    </ligand>
</feature>
<dbReference type="InterPro" id="IPR009056">
    <property type="entry name" value="Cyt_c-like_dom"/>
</dbReference>
<comment type="cofactor">
    <cofactor evidence="11">
        <name>pyrroloquinoline quinone</name>
        <dbReference type="ChEBI" id="CHEBI:58442"/>
    </cofactor>
    <text evidence="11">Binds 1 PQQ group per subunit.</text>
</comment>
<dbReference type="PANTHER" id="PTHR32303">
    <property type="entry name" value="QUINOPROTEIN ALCOHOL DEHYDROGENASE (CYTOCHROME C)"/>
    <property type="match status" value="1"/>
</dbReference>
<feature type="binding site" evidence="12">
    <location>
        <position position="196"/>
    </location>
    <ligand>
        <name>Ca(2+)</name>
        <dbReference type="ChEBI" id="CHEBI:29108"/>
    </ligand>
</feature>
<evidence type="ECO:0000313" key="17">
    <source>
        <dbReference type="Proteomes" id="UP000622580"/>
    </source>
</evidence>
<dbReference type="CDD" id="cd10279">
    <property type="entry name" value="PQQ_ADH_II"/>
    <property type="match status" value="1"/>
</dbReference>
<dbReference type="GO" id="GO:0016614">
    <property type="term" value="F:oxidoreductase activity, acting on CH-OH group of donors"/>
    <property type="evidence" value="ECO:0007669"/>
    <property type="project" value="InterPro"/>
</dbReference>
<dbReference type="EMBL" id="JAGSGD010000001">
    <property type="protein sequence ID" value="MBR7618429.1"/>
    <property type="molecule type" value="Genomic_DNA"/>
</dbReference>
<keyword evidence="5 12" id="KW-0106">Calcium</keyword>
<organism evidence="16 17">
    <name type="scientific">Phenylobacterium glaciei</name>
    <dbReference type="NCBI Taxonomy" id="2803784"/>
    <lineage>
        <taxon>Bacteria</taxon>
        <taxon>Pseudomonadati</taxon>
        <taxon>Pseudomonadota</taxon>
        <taxon>Alphaproteobacteria</taxon>
        <taxon>Caulobacterales</taxon>
        <taxon>Caulobacteraceae</taxon>
        <taxon>Phenylobacterium</taxon>
    </lineage>
</organism>
<feature type="binding site" description="covalent" evidence="11">
    <location>
        <position position="623"/>
    </location>
    <ligand>
        <name>heme c</name>
        <dbReference type="ChEBI" id="CHEBI:61717"/>
    </ligand>
</feature>
<dbReference type="GO" id="GO:0016020">
    <property type="term" value="C:membrane"/>
    <property type="evidence" value="ECO:0007669"/>
    <property type="project" value="InterPro"/>
</dbReference>
<dbReference type="GO" id="GO:0009055">
    <property type="term" value="F:electron transfer activity"/>
    <property type="evidence" value="ECO:0007669"/>
    <property type="project" value="InterPro"/>
</dbReference>
<evidence type="ECO:0000256" key="9">
    <source>
        <dbReference type="ARBA" id="ARBA00023157"/>
    </source>
</evidence>
<dbReference type="PROSITE" id="PS51007">
    <property type="entry name" value="CYTC"/>
    <property type="match status" value="1"/>
</dbReference>
<evidence type="ECO:0000256" key="14">
    <source>
        <dbReference type="SAM" id="SignalP"/>
    </source>
</evidence>
<evidence type="ECO:0000256" key="3">
    <source>
        <dbReference type="ARBA" id="ARBA00022723"/>
    </source>
</evidence>
<dbReference type="InterPro" id="IPR036909">
    <property type="entry name" value="Cyt_c-like_dom_sf"/>
</dbReference>
<dbReference type="GO" id="GO:0005509">
    <property type="term" value="F:calcium ion binding"/>
    <property type="evidence" value="ECO:0007669"/>
    <property type="project" value="InterPro"/>
</dbReference>
<keyword evidence="2 11" id="KW-0349">Heme</keyword>
<dbReference type="SUPFAM" id="SSF46626">
    <property type="entry name" value="Cytochrome c"/>
    <property type="match status" value="1"/>
</dbReference>
<dbReference type="RefSeq" id="WP_215338309.1">
    <property type="nucleotide sequence ID" value="NZ_JAGSGD010000001.1"/>
</dbReference>
<keyword evidence="17" id="KW-1185">Reference proteome</keyword>
<feature type="disulfide bond" evidence="13">
    <location>
        <begin position="128"/>
        <end position="129"/>
    </location>
</feature>
<reference evidence="16" key="1">
    <citation type="submission" date="2021-04" db="EMBL/GenBank/DDBJ databases">
        <title>Draft genome assembly of strain Phenylobacterium sp. 20VBR1 using MiniION and Illumina platforms.</title>
        <authorList>
            <person name="Thomas F.A."/>
            <person name="Krishnan K.P."/>
            <person name="Sinha R.K."/>
        </authorList>
    </citation>
    <scope>NUCLEOTIDE SEQUENCE</scope>
    <source>
        <strain evidence="16">20VBR1</strain>
    </source>
</reference>
<evidence type="ECO:0000256" key="7">
    <source>
        <dbReference type="ARBA" id="ARBA00023002"/>
    </source>
</evidence>
<dbReference type="Gene3D" id="1.10.760.10">
    <property type="entry name" value="Cytochrome c-like domain"/>
    <property type="match status" value="1"/>
</dbReference>
<dbReference type="Pfam" id="PF13442">
    <property type="entry name" value="Cytochrome_CBB3"/>
    <property type="match status" value="1"/>
</dbReference>
<feature type="signal peptide" evidence="14">
    <location>
        <begin position="1"/>
        <end position="18"/>
    </location>
</feature>
<evidence type="ECO:0000259" key="15">
    <source>
        <dbReference type="PROSITE" id="PS51007"/>
    </source>
</evidence>
<dbReference type="SMART" id="SM00564">
    <property type="entry name" value="PQQ"/>
    <property type="match status" value="4"/>
</dbReference>
<dbReference type="PROSITE" id="PS51257">
    <property type="entry name" value="PROKAR_LIPOPROTEIN"/>
    <property type="match status" value="1"/>
</dbReference>
<dbReference type="InterPro" id="IPR011047">
    <property type="entry name" value="Quinoprotein_ADH-like_sf"/>
</dbReference>
<dbReference type="Gene3D" id="2.140.10.10">
    <property type="entry name" value="Quinoprotein alcohol dehydrogenase-like superfamily"/>
    <property type="match status" value="1"/>
</dbReference>
<keyword evidence="3 12" id="KW-0479">Metal-binding</keyword>
<evidence type="ECO:0000256" key="2">
    <source>
        <dbReference type="ARBA" id="ARBA00022617"/>
    </source>
</evidence>
<dbReference type="Pfam" id="PF01011">
    <property type="entry name" value="PQQ"/>
    <property type="match status" value="2"/>
</dbReference>
<comment type="caution">
    <text evidence="16">The sequence shown here is derived from an EMBL/GenBank/DDBJ whole genome shotgun (WGS) entry which is preliminary data.</text>
</comment>
<comment type="cofactor">
    <cofactor evidence="12">
        <name>Ca(2+)</name>
        <dbReference type="ChEBI" id="CHEBI:29108"/>
    </cofactor>
    <text evidence="12">Binds 1 Ca(2+) ion per subunit.</text>
</comment>
<proteinExistence type="inferred from homology"/>
<protein>
    <submittedName>
        <fullName evidence="16">PQQ-dependent dehydrogenase, methanol/ethanol family</fullName>
    </submittedName>
</protein>
<evidence type="ECO:0000256" key="4">
    <source>
        <dbReference type="ARBA" id="ARBA00022729"/>
    </source>
</evidence>
<evidence type="ECO:0000256" key="8">
    <source>
        <dbReference type="ARBA" id="ARBA00023004"/>
    </source>
</evidence>
<comment type="cofactor">
    <cofactor evidence="11">
        <name>heme c</name>
        <dbReference type="ChEBI" id="CHEBI:61717"/>
    </cofactor>
    <text evidence="11">Binds 1 heme c group per subunit.</text>
</comment>